<organism evidence="2 3">
    <name type="scientific">Marinospirillum alkaliphilum DSM 21637</name>
    <dbReference type="NCBI Taxonomy" id="1122209"/>
    <lineage>
        <taxon>Bacteria</taxon>
        <taxon>Pseudomonadati</taxon>
        <taxon>Pseudomonadota</taxon>
        <taxon>Gammaproteobacteria</taxon>
        <taxon>Oceanospirillales</taxon>
        <taxon>Oceanospirillaceae</taxon>
        <taxon>Marinospirillum</taxon>
    </lineage>
</organism>
<dbReference type="OrthoDB" id="7025307at2"/>
<reference evidence="2 3" key="1">
    <citation type="submission" date="2016-11" db="EMBL/GenBank/DDBJ databases">
        <authorList>
            <person name="Jaros S."/>
            <person name="Januszkiewicz K."/>
            <person name="Wedrychowicz H."/>
        </authorList>
    </citation>
    <scope>NUCLEOTIDE SEQUENCE [LARGE SCALE GENOMIC DNA]</scope>
    <source>
        <strain evidence="2 3">DSM 21637</strain>
    </source>
</reference>
<evidence type="ECO:0000313" key="3">
    <source>
        <dbReference type="Proteomes" id="UP000182350"/>
    </source>
</evidence>
<proteinExistence type="predicted"/>
<dbReference type="InterPro" id="IPR025587">
    <property type="entry name" value="DUF4351"/>
</dbReference>
<evidence type="ECO:0000259" key="1">
    <source>
        <dbReference type="Pfam" id="PF14261"/>
    </source>
</evidence>
<evidence type="ECO:0000313" key="2">
    <source>
        <dbReference type="EMBL" id="SFX21003.1"/>
    </source>
</evidence>
<protein>
    <recommendedName>
        <fullName evidence="1">DUF4351 domain-containing protein</fullName>
    </recommendedName>
</protein>
<sequence>MTQTASHDQNFKNLILDYPRQALELFAAQEAQDILSDVRITPVRQEQLKERLGDRFFELDIPLLVEWPDQRREALLFVIEQETDPRRYSLHRMAHYVLHLSELCNTERVVPVVIILHGQQSLADQLQLGSERHIYLQFNILKTQLAGLPASDYLDSSNLVARLNLPNMNHRNTDKVETYAKAMEGLVTLEPDMEKQLKYIDFVDIYSNLTPQERLDYQRRYPQEERAMAGLSERLRSEGMQQGMQQGEIRILKKQIQLKFGTLPDWAEDIISTASTEQLEHWAEGILTAASIEALLK</sequence>
<dbReference type="Proteomes" id="UP000182350">
    <property type="component" value="Unassembled WGS sequence"/>
</dbReference>
<dbReference type="STRING" id="1122209.SAMN02745752_00816"/>
<dbReference type="Pfam" id="PF14261">
    <property type="entry name" value="DUF4351"/>
    <property type="match status" value="1"/>
</dbReference>
<accession>A0A1K1V8F4</accession>
<dbReference type="RefSeq" id="WP_072325060.1">
    <property type="nucleotide sequence ID" value="NZ_FPJW01000002.1"/>
</dbReference>
<feature type="domain" description="DUF4351" evidence="1">
    <location>
        <begin position="241"/>
        <end position="295"/>
    </location>
</feature>
<dbReference type="AlphaFoldDB" id="A0A1K1V8F4"/>
<name>A0A1K1V8F4_9GAMM</name>
<keyword evidence="3" id="KW-1185">Reference proteome</keyword>
<dbReference type="EMBL" id="FPJW01000002">
    <property type="protein sequence ID" value="SFX21003.1"/>
    <property type="molecule type" value="Genomic_DNA"/>
</dbReference>
<gene>
    <name evidence="2" type="ORF">SAMN02745752_00816</name>
</gene>